<feature type="region of interest" description="Disordered" evidence="1">
    <location>
        <begin position="89"/>
        <end position="143"/>
    </location>
</feature>
<dbReference type="AlphaFoldDB" id="A0AAD6UBN9"/>
<evidence type="ECO:0000313" key="3">
    <source>
        <dbReference type="Proteomes" id="UP001222325"/>
    </source>
</evidence>
<feature type="region of interest" description="Disordered" evidence="1">
    <location>
        <begin position="168"/>
        <end position="261"/>
    </location>
</feature>
<proteinExistence type="predicted"/>
<protein>
    <submittedName>
        <fullName evidence="2">Uncharacterized protein</fullName>
    </submittedName>
</protein>
<organism evidence="2 3">
    <name type="scientific">Mycena belliarum</name>
    <dbReference type="NCBI Taxonomy" id="1033014"/>
    <lineage>
        <taxon>Eukaryota</taxon>
        <taxon>Fungi</taxon>
        <taxon>Dikarya</taxon>
        <taxon>Basidiomycota</taxon>
        <taxon>Agaricomycotina</taxon>
        <taxon>Agaricomycetes</taxon>
        <taxon>Agaricomycetidae</taxon>
        <taxon>Agaricales</taxon>
        <taxon>Marasmiineae</taxon>
        <taxon>Mycenaceae</taxon>
        <taxon>Mycena</taxon>
    </lineage>
</organism>
<feature type="compositionally biased region" description="Polar residues" evidence="1">
    <location>
        <begin position="248"/>
        <end position="261"/>
    </location>
</feature>
<name>A0AAD6UBN9_9AGAR</name>
<reference evidence="2" key="1">
    <citation type="submission" date="2023-03" db="EMBL/GenBank/DDBJ databases">
        <title>Massive genome expansion in bonnet fungi (Mycena s.s.) driven by repeated elements and novel gene families across ecological guilds.</title>
        <authorList>
            <consortium name="Lawrence Berkeley National Laboratory"/>
            <person name="Harder C.B."/>
            <person name="Miyauchi S."/>
            <person name="Viragh M."/>
            <person name="Kuo A."/>
            <person name="Thoen E."/>
            <person name="Andreopoulos B."/>
            <person name="Lu D."/>
            <person name="Skrede I."/>
            <person name="Drula E."/>
            <person name="Henrissat B."/>
            <person name="Morin E."/>
            <person name="Kohler A."/>
            <person name="Barry K."/>
            <person name="LaButti K."/>
            <person name="Morin E."/>
            <person name="Salamov A."/>
            <person name="Lipzen A."/>
            <person name="Mereny Z."/>
            <person name="Hegedus B."/>
            <person name="Baldrian P."/>
            <person name="Stursova M."/>
            <person name="Weitz H."/>
            <person name="Taylor A."/>
            <person name="Grigoriev I.V."/>
            <person name="Nagy L.G."/>
            <person name="Martin F."/>
            <person name="Kauserud H."/>
        </authorList>
    </citation>
    <scope>NUCLEOTIDE SEQUENCE</scope>
    <source>
        <strain evidence="2">CBHHK173m</strain>
    </source>
</reference>
<accession>A0AAD6UBN9</accession>
<sequence length="261" mass="28180">MSNHCPNLGSKFEPRVPPPAGDQHRISMGQASDQHASSISSSSRLDGIFVRGLHWHPRTPFLRSSESPAPIYSTQLAVLSLAVCSAPRTSSGPAPLPVRRLSHPVRQSDSESPTSGAQRPAGHALAEGGSCERTASASASSRDVRTLEAVQHLPGGCYINILAQQKLTPATRPQRKHLSDPTPNPNPTPPQQLSIERKPSHNMIKSDLTTTPSPTRPKGAGWMKRQMRPQARSSLLQTPTYSPRDPKCSTSDAYTPDRSTN</sequence>
<evidence type="ECO:0000256" key="1">
    <source>
        <dbReference type="SAM" id="MobiDB-lite"/>
    </source>
</evidence>
<evidence type="ECO:0000313" key="2">
    <source>
        <dbReference type="EMBL" id="KAJ7092419.1"/>
    </source>
</evidence>
<comment type="caution">
    <text evidence="2">The sequence shown here is derived from an EMBL/GenBank/DDBJ whole genome shotgun (WGS) entry which is preliminary data.</text>
</comment>
<keyword evidence="3" id="KW-1185">Reference proteome</keyword>
<feature type="compositionally biased region" description="Polar residues" evidence="1">
    <location>
        <begin position="105"/>
        <end position="117"/>
    </location>
</feature>
<feature type="region of interest" description="Disordered" evidence="1">
    <location>
        <begin position="1"/>
        <end position="40"/>
    </location>
</feature>
<feature type="compositionally biased region" description="Polar residues" evidence="1">
    <location>
        <begin position="231"/>
        <end position="241"/>
    </location>
</feature>
<gene>
    <name evidence="2" type="ORF">B0H15DRAFT_1021130</name>
</gene>
<dbReference type="EMBL" id="JARJCN010000018">
    <property type="protein sequence ID" value="KAJ7092419.1"/>
    <property type="molecule type" value="Genomic_DNA"/>
</dbReference>
<dbReference type="Proteomes" id="UP001222325">
    <property type="component" value="Unassembled WGS sequence"/>
</dbReference>